<dbReference type="FunFam" id="3.20.20.80:FF:000002">
    <property type="entry name" value="Glucan endo-1,3-beta-glucosidase 3"/>
    <property type="match status" value="1"/>
</dbReference>
<dbReference type="Pfam" id="PF07983">
    <property type="entry name" value="X8"/>
    <property type="match status" value="1"/>
</dbReference>
<dbReference type="EMBL" id="LFYR01000684">
    <property type="protein sequence ID" value="KMZ71239.1"/>
    <property type="molecule type" value="Genomic_DNA"/>
</dbReference>
<dbReference type="PROSITE" id="PS00587">
    <property type="entry name" value="GLYCOSYL_HYDROL_F17"/>
    <property type="match status" value="1"/>
</dbReference>
<evidence type="ECO:0000256" key="11">
    <source>
        <dbReference type="ARBA" id="ARBA00023157"/>
    </source>
</evidence>
<keyword evidence="20" id="KW-1185">Reference proteome</keyword>
<comment type="similarity">
    <text evidence="3 14">Belongs to the glycosyl hydrolase 17 family.</text>
</comment>
<feature type="region of interest" description="Disordered" evidence="16">
    <location>
        <begin position="465"/>
        <end position="484"/>
    </location>
</feature>
<comment type="caution">
    <text evidence="19">The sequence shown here is derived from an EMBL/GenBank/DDBJ whole genome shotgun (WGS) entry which is preliminary data.</text>
</comment>
<proteinExistence type="inferred from homology"/>
<keyword evidence="6" id="KW-0336">GPI-anchor</keyword>
<evidence type="ECO:0000256" key="10">
    <source>
        <dbReference type="ARBA" id="ARBA00023136"/>
    </source>
</evidence>
<dbReference type="OrthoDB" id="941679at2759"/>
<evidence type="ECO:0000256" key="1">
    <source>
        <dbReference type="ARBA" id="ARBA00000382"/>
    </source>
</evidence>
<evidence type="ECO:0000256" key="14">
    <source>
        <dbReference type="RuleBase" id="RU004335"/>
    </source>
</evidence>
<keyword evidence="7" id="KW-0732">Signal</keyword>
<dbReference type="InterPro" id="IPR044965">
    <property type="entry name" value="Glyco_hydro_17_plant"/>
</dbReference>
<dbReference type="GO" id="GO:0098552">
    <property type="term" value="C:side of membrane"/>
    <property type="evidence" value="ECO:0007669"/>
    <property type="project" value="UniProtKB-KW"/>
</dbReference>
<dbReference type="Gene3D" id="3.20.20.80">
    <property type="entry name" value="Glycosidases"/>
    <property type="match status" value="1"/>
</dbReference>
<dbReference type="Pfam" id="PF00332">
    <property type="entry name" value="Glyco_hydro_17"/>
    <property type="match status" value="1"/>
</dbReference>
<keyword evidence="13 15" id="KW-0326">Glycosidase</keyword>
<dbReference type="InterPro" id="IPR012946">
    <property type="entry name" value="X8"/>
</dbReference>
<keyword evidence="5" id="KW-1003">Cell membrane</keyword>
<keyword evidence="10 17" id="KW-0472">Membrane</keyword>
<keyword evidence="11" id="KW-1015">Disulfide bond</keyword>
<organism evidence="19 20">
    <name type="scientific">Zostera marina</name>
    <name type="common">Eelgrass</name>
    <dbReference type="NCBI Taxonomy" id="29655"/>
    <lineage>
        <taxon>Eukaryota</taxon>
        <taxon>Viridiplantae</taxon>
        <taxon>Streptophyta</taxon>
        <taxon>Embryophyta</taxon>
        <taxon>Tracheophyta</taxon>
        <taxon>Spermatophyta</taxon>
        <taxon>Magnoliopsida</taxon>
        <taxon>Liliopsida</taxon>
        <taxon>Zosteraceae</taxon>
        <taxon>Zostera</taxon>
    </lineage>
</organism>
<comment type="subcellular location">
    <subcellularLocation>
        <location evidence="2">Cell membrane</location>
        <topology evidence="2">Lipid-anchor</topology>
        <topology evidence="2">GPI-anchor</topology>
    </subcellularLocation>
</comment>
<keyword evidence="8 15" id="KW-0378">Hydrolase</keyword>
<dbReference type="SUPFAM" id="SSF51445">
    <property type="entry name" value="(Trans)glycosidases"/>
    <property type="match status" value="1"/>
</dbReference>
<dbReference type="GO" id="GO:0005975">
    <property type="term" value="P:carbohydrate metabolic process"/>
    <property type="evidence" value="ECO:0007669"/>
    <property type="project" value="InterPro"/>
</dbReference>
<feature type="domain" description="X8" evidence="18">
    <location>
        <begin position="376"/>
        <end position="460"/>
    </location>
</feature>
<evidence type="ECO:0000256" key="2">
    <source>
        <dbReference type="ARBA" id="ARBA00004609"/>
    </source>
</evidence>
<dbReference type="GO" id="GO:0009506">
    <property type="term" value="C:plasmodesma"/>
    <property type="evidence" value="ECO:0007669"/>
    <property type="project" value="UniProtKB-ARBA"/>
</dbReference>
<dbReference type="GO" id="GO:0005886">
    <property type="term" value="C:plasma membrane"/>
    <property type="evidence" value="ECO:0000318"/>
    <property type="project" value="GO_Central"/>
</dbReference>
<evidence type="ECO:0000256" key="16">
    <source>
        <dbReference type="SAM" id="MobiDB-lite"/>
    </source>
</evidence>
<dbReference type="GO" id="GO:0042973">
    <property type="term" value="F:glucan endo-1,3-beta-D-glucosidase activity"/>
    <property type="evidence" value="ECO:0007669"/>
    <property type="project" value="UniProtKB-EC"/>
</dbReference>
<dbReference type="FunFam" id="1.20.58.1040:FF:000001">
    <property type="entry name" value="Glucan endo-1,3-beta-glucosidase 4"/>
    <property type="match status" value="1"/>
</dbReference>
<dbReference type="PANTHER" id="PTHR32227">
    <property type="entry name" value="GLUCAN ENDO-1,3-BETA-GLUCOSIDASE BG1-RELATED-RELATED"/>
    <property type="match status" value="1"/>
</dbReference>
<evidence type="ECO:0000256" key="15">
    <source>
        <dbReference type="RuleBase" id="RU004336"/>
    </source>
</evidence>
<evidence type="ECO:0000256" key="9">
    <source>
        <dbReference type="ARBA" id="ARBA00022821"/>
    </source>
</evidence>
<gene>
    <name evidence="19" type="ORF">ZOSMA_185G00580</name>
</gene>
<evidence type="ECO:0000256" key="13">
    <source>
        <dbReference type="ARBA" id="ARBA00023295"/>
    </source>
</evidence>
<feature type="transmembrane region" description="Helical" evidence="17">
    <location>
        <begin position="489"/>
        <end position="511"/>
    </location>
</feature>
<evidence type="ECO:0000313" key="20">
    <source>
        <dbReference type="Proteomes" id="UP000036987"/>
    </source>
</evidence>
<keyword evidence="12" id="KW-0325">Glycoprotein</keyword>
<evidence type="ECO:0000256" key="3">
    <source>
        <dbReference type="ARBA" id="ARBA00008773"/>
    </source>
</evidence>
<keyword evidence="6" id="KW-0449">Lipoprotein</keyword>
<accession>A0A0K9PQL3</accession>
<name>A0A0K9PQL3_ZOSMR</name>
<evidence type="ECO:0000256" key="6">
    <source>
        <dbReference type="ARBA" id="ARBA00022622"/>
    </source>
</evidence>
<evidence type="ECO:0000259" key="18">
    <source>
        <dbReference type="SMART" id="SM00768"/>
    </source>
</evidence>
<comment type="catalytic activity">
    <reaction evidence="1">
        <text>Hydrolysis of (1-&gt;3)-beta-D-glucosidic linkages in (1-&gt;3)-beta-D-glucans.</text>
        <dbReference type="EC" id="3.2.1.39"/>
    </reaction>
</comment>
<dbReference type="Gene3D" id="1.20.58.1040">
    <property type="match status" value="1"/>
</dbReference>
<evidence type="ECO:0000256" key="17">
    <source>
        <dbReference type="SAM" id="Phobius"/>
    </source>
</evidence>
<dbReference type="InterPro" id="IPR000490">
    <property type="entry name" value="Glyco_hydro_17"/>
</dbReference>
<sequence>MIFPKLRRRCFLVAFIFVYVTNLADFSAGGYIGVSIGTDVSNIPTPLEIVSILRSKKIRHVRLFDADHKLLAALSKTGIEVIVGLPNKNLLKIGESRTAAADWINQNVAAFIPDTNITFIAVGSEVLTTIPNAALVLVPAMQFLRSALVAANLDSRVKVSSPSSMDMIPVSFPPSTATFNSSWNSVMIQMLRFLKNTNSSFMLNANTYRGYTQAAGIFPLEYALFRPLSPEKQIVDPNTGLHYKNMFDGMVDAVSYSIEALNFTGIPVLVTETGWPSHGDENEPDANIDNAIIYNNNLINHILSNSGENRTNSSTSVLDTVNAYIHELFNEDLLTGGPVSDKNYGLFSSNGSIMYNVNFIGVYSTDNSSNEGPIGVFCVANATADSTALLDGLNWACGPGSANCDAIQPGQPCYSSDIISVASYAYDEYYHRSHAAGGTCDFGHTAFLTTVDPSHGSCVFAGSSGSNKSAGQGTLVGASGPESGGPESGVLPVVVVPTTCLLVTMLLFVVLV</sequence>
<protein>
    <recommendedName>
        <fullName evidence="4">glucan endo-1,3-beta-D-glucosidase</fullName>
        <ecNumber evidence="4">3.2.1.39</ecNumber>
    </recommendedName>
</protein>
<evidence type="ECO:0000313" key="19">
    <source>
        <dbReference type="EMBL" id="KMZ71239.1"/>
    </source>
</evidence>
<evidence type="ECO:0000256" key="7">
    <source>
        <dbReference type="ARBA" id="ARBA00022729"/>
    </source>
</evidence>
<keyword evidence="17" id="KW-0812">Transmembrane</keyword>
<keyword evidence="9" id="KW-0611">Plant defense</keyword>
<evidence type="ECO:0000256" key="12">
    <source>
        <dbReference type="ARBA" id="ARBA00023180"/>
    </source>
</evidence>
<dbReference type="OMA" id="WGVLFTN"/>
<dbReference type="SMART" id="SM00768">
    <property type="entry name" value="X8"/>
    <property type="match status" value="1"/>
</dbReference>
<dbReference type="InterPro" id="IPR017853">
    <property type="entry name" value="GH"/>
</dbReference>
<dbReference type="GO" id="GO:0006952">
    <property type="term" value="P:defense response"/>
    <property type="evidence" value="ECO:0007669"/>
    <property type="project" value="UniProtKB-KW"/>
</dbReference>
<dbReference type="EC" id="3.2.1.39" evidence="4"/>
<dbReference type="Proteomes" id="UP000036987">
    <property type="component" value="Unassembled WGS sequence"/>
</dbReference>
<dbReference type="STRING" id="29655.A0A0K9PQL3"/>
<keyword evidence="17" id="KW-1133">Transmembrane helix</keyword>
<evidence type="ECO:0000256" key="4">
    <source>
        <dbReference type="ARBA" id="ARBA00012780"/>
    </source>
</evidence>
<dbReference type="AlphaFoldDB" id="A0A0K9PQL3"/>
<reference evidence="20" key="1">
    <citation type="journal article" date="2016" name="Nature">
        <title>The genome of the seagrass Zostera marina reveals angiosperm adaptation to the sea.</title>
        <authorList>
            <person name="Olsen J.L."/>
            <person name="Rouze P."/>
            <person name="Verhelst B."/>
            <person name="Lin Y.-C."/>
            <person name="Bayer T."/>
            <person name="Collen J."/>
            <person name="Dattolo E."/>
            <person name="De Paoli E."/>
            <person name="Dittami S."/>
            <person name="Maumus F."/>
            <person name="Michel G."/>
            <person name="Kersting A."/>
            <person name="Lauritano C."/>
            <person name="Lohaus R."/>
            <person name="Toepel M."/>
            <person name="Tonon T."/>
            <person name="Vanneste K."/>
            <person name="Amirebrahimi M."/>
            <person name="Brakel J."/>
            <person name="Bostroem C."/>
            <person name="Chovatia M."/>
            <person name="Grimwood J."/>
            <person name="Jenkins J.W."/>
            <person name="Jueterbock A."/>
            <person name="Mraz A."/>
            <person name="Stam W.T."/>
            <person name="Tice H."/>
            <person name="Bornberg-Bauer E."/>
            <person name="Green P.J."/>
            <person name="Pearson G.A."/>
            <person name="Procaccini G."/>
            <person name="Duarte C.M."/>
            <person name="Schmutz J."/>
            <person name="Reusch T.B.H."/>
            <person name="Van de Peer Y."/>
        </authorList>
    </citation>
    <scope>NUCLEOTIDE SEQUENCE [LARGE SCALE GENOMIC DNA]</scope>
    <source>
        <strain evidence="20">cv. Finnish</strain>
    </source>
</reference>
<evidence type="ECO:0000256" key="5">
    <source>
        <dbReference type="ARBA" id="ARBA00022475"/>
    </source>
</evidence>
<evidence type="ECO:0000256" key="8">
    <source>
        <dbReference type="ARBA" id="ARBA00022801"/>
    </source>
</evidence>